<dbReference type="EMBL" id="BGPR01008697">
    <property type="protein sequence ID" value="GBN35449.1"/>
    <property type="molecule type" value="Genomic_DNA"/>
</dbReference>
<keyword evidence="2" id="KW-1185">Reference proteome</keyword>
<gene>
    <name evidence="1" type="ORF">AVEN_10775_1</name>
</gene>
<reference evidence="1 2" key="1">
    <citation type="journal article" date="2019" name="Sci. Rep.">
        <title>Orb-weaving spider Araneus ventricosus genome elucidates the spidroin gene catalogue.</title>
        <authorList>
            <person name="Kono N."/>
            <person name="Nakamura H."/>
            <person name="Ohtoshi R."/>
            <person name="Moran D.A.P."/>
            <person name="Shinohara A."/>
            <person name="Yoshida Y."/>
            <person name="Fujiwara M."/>
            <person name="Mori M."/>
            <person name="Tomita M."/>
            <person name="Arakawa K."/>
        </authorList>
    </citation>
    <scope>NUCLEOTIDE SEQUENCE [LARGE SCALE GENOMIC DNA]</scope>
</reference>
<dbReference type="Proteomes" id="UP000499080">
    <property type="component" value="Unassembled WGS sequence"/>
</dbReference>
<name>A0A4Y2N9W3_ARAVE</name>
<proteinExistence type="predicted"/>
<sequence length="124" mass="14774">MWYQRLIVKLITYKLTDYLILILRNFQTDKKFQVRVNYTLSSVGNIQERTPQESSLSPTLYNIFNSGFPQNEMIPNCLFAYDSAILTQGRNIKFEIQTLQVQLRRIEYWCTNWRVATNTKKIKP</sequence>
<dbReference type="AlphaFoldDB" id="A0A4Y2N9W3"/>
<organism evidence="1 2">
    <name type="scientific">Araneus ventricosus</name>
    <name type="common">Orbweaver spider</name>
    <name type="synonym">Epeira ventricosa</name>
    <dbReference type="NCBI Taxonomy" id="182803"/>
    <lineage>
        <taxon>Eukaryota</taxon>
        <taxon>Metazoa</taxon>
        <taxon>Ecdysozoa</taxon>
        <taxon>Arthropoda</taxon>
        <taxon>Chelicerata</taxon>
        <taxon>Arachnida</taxon>
        <taxon>Araneae</taxon>
        <taxon>Araneomorphae</taxon>
        <taxon>Entelegynae</taxon>
        <taxon>Araneoidea</taxon>
        <taxon>Araneidae</taxon>
        <taxon>Araneus</taxon>
    </lineage>
</organism>
<evidence type="ECO:0000313" key="2">
    <source>
        <dbReference type="Proteomes" id="UP000499080"/>
    </source>
</evidence>
<dbReference type="OrthoDB" id="426210at2759"/>
<protein>
    <submittedName>
        <fullName evidence="1">Uncharacterized protein</fullName>
    </submittedName>
</protein>
<accession>A0A4Y2N9W3</accession>
<comment type="caution">
    <text evidence="1">The sequence shown here is derived from an EMBL/GenBank/DDBJ whole genome shotgun (WGS) entry which is preliminary data.</text>
</comment>
<evidence type="ECO:0000313" key="1">
    <source>
        <dbReference type="EMBL" id="GBN35449.1"/>
    </source>
</evidence>